<accession>A0A7R6REP2</accession>
<dbReference type="EMBL" id="AP022345">
    <property type="protein sequence ID" value="BBU69666.1"/>
    <property type="molecule type" value="Genomic_DNA"/>
</dbReference>
<evidence type="ECO:0000313" key="1">
    <source>
        <dbReference type="EMBL" id="BBU69666.1"/>
    </source>
</evidence>
<evidence type="ECO:0008006" key="3">
    <source>
        <dbReference type="Google" id="ProtNLM"/>
    </source>
</evidence>
<proteinExistence type="predicted"/>
<dbReference type="OrthoDB" id="9777890at2"/>
<sequence>MTGMAPGSFEQGLLSSKLTVELEEALGLLEEFQLLANQQSITAIQNLPPNLLEQCIALCDEAQGIQAEPIRTVHHFACTGGTLISKCIASMPNTQLLSEVDPLSCLGDTESNPQFAPSDIAKLMRQSTHGASPELIGELFLNNLQIIHLKSVNAGLRLILRDHAHSHYCAGDDVPNRATLRNLVASMFATLSVVTVRDPIDSYLSLQNNGWIHFTPASFDEYCRRYIAFLNDYEGVEIIRYEDFVAQPEKVMHDLCEILKLPFNPSFQDVFSVHKITGDSGRSSGIIEARTRRPLDKQTSDEFEASTMYKKLCSVLGY</sequence>
<organism evidence="1 2">
    <name type="scientific">Fluviibacter phosphoraccumulans</name>
    <dbReference type="NCBI Taxonomy" id="1751046"/>
    <lineage>
        <taxon>Bacteria</taxon>
        <taxon>Pseudomonadati</taxon>
        <taxon>Pseudomonadota</taxon>
        <taxon>Betaproteobacteria</taxon>
        <taxon>Rhodocyclales</taxon>
        <taxon>Fluviibacteraceae</taxon>
        <taxon>Fluviibacter</taxon>
    </lineage>
</organism>
<dbReference type="RefSeq" id="WP_162049640.1">
    <property type="nucleotide sequence ID" value="NZ_AP022345.1"/>
</dbReference>
<evidence type="ECO:0000313" key="2">
    <source>
        <dbReference type="Proteomes" id="UP000463961"/>
    </source>
</evidence>
<protein>
    <recommendedName>
        <fullName evidence="3">Sulfotransferase family protein</fullName>
    </recommendedName>
</protein>
<reference evidence="2" key="1">
    <citation type="submission" date="2020-01" db="EMBL/GenBank/DDBJ databases">
        <title>Phosphoaccumulans saitamaens gen. nov., sp. nov., a polyphosphate accumulating bacterium isolated from surface river water.</title>
        <authorList>
            <person name="Watanabe K."/>
            <person name="Suda W."/>
        </authorList>
    </citation>
    <scope>NUCLEOTIDE SEQUENCE [LARGE SCALE GENOMIC DNA]</scope>
    <source>
        <strain evidence="2">ICHIAU1</strain>
    </source>
</reference>
<dbReference type="Proteomes" id="UP000463961">
    <property type="component" value="Chromosome"/>
</dbReference>
<dbReference type="Gene3D" id="3.40.50.300">
    <property type="entry name" value="P-loop containing nucleotide triphosphate hydrolases"/>
    <property type="match status" value="1"/>
</dbReference>
<dbReference type="InterPro" id="IPR027417">
    <property type="entry name" value="P-loop_NTPase"/>
</dbReference>
<dbReference type="Pfam" id="PF13469">
    <property type="entry name" value="Sulfotransfer_3"/>
    <property type="match status" value="1"/>
</dbReference>
<name>A0A7R6REP2_9RHOO</name>
<gene>
    <name evidence="1" type="ORF">ICHIAU1_19490</name>
</gene>
<dbReference type="AlphaFoldDB" id="A0A7R6REP2"/>
<keyword evidence="2" id="KW-1185">Reference proteome</keyword>
<dbReference type="SUPFAM" id="SSF52540">
    <property type="entry name" value="P-loop containing nucleoside triphosphate hydrolases"/>
    <property type="match status" value="1"/>
</dbReference>